<dbReference type="PROSITE" id="PS50983">
    <property type="entry name" value="FE_B12_PBP"/>
    <property type="match status" value="1"/>
</dbReference>
<evidence type="ECO:0000256" key="4">
    <source>
        <dbReference type="SAM" id="SignalP"/>
    </source>
</evidence>
<feature type="compositionally biased region" description="Low complexity" evidence="3">
    <location>
        <begin position="39"/>
        <end position="48"/>
    </location>
</feature>
<dbReference type="RefSeq" id="WP_379927637.1">
    <property type="nucleotide sequence ID" value="NZ_JBHUMM010000001.1"/>
</dbReference>
<dbReference type="NCBIfam" id="NF038402">
    <property type="entry name" value="TroA_like"/>
    <property type="match status" value="1"/>
</dbReference>
<organism evidence="6 7">
    <name type="scientific">Marinicrinis sediminis</name>
    <dbReference type="NCBI Taxonomy" id="1652465"/>
    <lineage>
        <taxon>Bacteria</taxon>
        <taxon>Bacillati</taxon>
        <taxon>Bacillota</taxon>
        <taxon>Bacilli</taxon>
        <taxon>Bacillales</taxon>
        <taxon>Paenibacillaceae</taxon>
    </lineage>
</organism>
<dbReference type="EMBL" id="JBHUMM010000001">
    <property type="protein sequence ID" value="MFD2670302.1"/>
    <property type="molecule type" value="Genomic_DNA"/>
</dbReference>
<feature type="chain" id="PRO_5045340427" evidence="4">
    <location>
        <begin position="22"/>
        <end position="337"/>
    </location>
</feature>
<comment type="caution">
    <text evidence="6">The sequence shown here is derived from an EMBL/GenBank/DDBJ whole genome shotgun (WGS) entry which is preliminary data.</text>
</comment>
<reference evidence="7" key="1">
    <citation type="journal article" date="2019" name="Int. J. Syst. Evol. Microbiol.">
        <title>The Global Catalogue of Microorganisms (GCM) 10K type strain sequencing project: providing services to taxonomists for standard genome sequencing and annotation.</title>
        <authorList>
            <consortium name="The Broad Institute Genomics Platform"/>
            <consortium name="The Broad Institute Genome Sequencing Center for Infectious Disease"/>
            <person name="Wu L."/>
            <person name="Ma J."/>
        </authorList>
    </citation>
    <scope>NUCLEOTIDE SEQUENCE [LARGE SCALE GENOMIC DNA]</scope>
    <source>
        <strain evidence="7">KCTC 33676</strain>
    </source>
</reference>
<evidence type="ECO:0000256" key="2">
    <source>
        <dbReference type="ARBA" id="ARBA00022729"/>
    </source>
</evidence>
<feature type="domain" description="Fe/B12 periplasmic-binding" evidence="5">
    <location>
        <begin position="80"/>
        <end position="334"/>
    </location>
</feature>
<sequence length="337" mass="36766">MKKGWTSLIALLLALSLVACGNQVNQETGSNNVEASENEQPAQEAEGTTAEEEASSQTIYPLTLQDATGESFTFDQAPQRIVSTSPSETEILFALGLEDQVVGVSDYDNYPSEALDKPKVGGVVKPNEEAIIAAEPDLVITGISMKQQVVDQLRSRDLKLFKFEPNHIGDILTHIETIGKITNRQAEAAALVEEMKADIQLVQDAVSTVKPEDRKKVYIEFSKGWTVGQGEFMHELITLAGGINIAADMEGWNQINEEKIIQDNPEVILYNLGVTDEESGETLAQMIRKRSGWDAIQAIQDDALIGIEGDLISRPGPRVTQGLLAIAKGIYPDLVFE</sequence>
<evidence type="ECO:0000256" key="1">
    <source>
        <dbReference type="ARBA" id="ARBA00008814"/>
    </source>
</evidence>
<evidence type="ECO:0000256" key="3">
    <source>
        <dbReference type="SAM" id="MobiDB-lite"/>
    </source>
</evidence>
<name>A0ABW5R880_9BACL</name>
<dbReference type="InterPro" id="IPR054828">
    <property type="entry name" value="Vit_B12_bind_prot"/>
</dbReference>
<dbReference type="CDD" id="cd01143">
    <property type="entry name" value="YvrC"/>
    <property type="match status" value="1"/>
</dbReference>
<dbReference type="PROSITE" id="PS51257">
    <property type="entry name" value="PROKAR_LIPOPROTEIN"/>
    <property type="match status" value="1"/>
</dbReference>
<keyword evidence="7" id="KW-1185">Reference proteome</keyword>
<accession>A0ABW5R880</accession>
<dbReference type="Pfam" id="PF01497">
    <property type="entry name" value="Peripla_BP_2"/>
    <property type="match status" value="1"/>
</dbReference>
<keyword evidence="2 4" id="KW-0732">Signal</keyword>
<dbReference type="InterPro" id="IPR002491">
    <property type="entry name" value="ABC_transptr_periplasmic_BD"/>
</dbReference>
<evidence type="ECO:0000259" key="5">
    <source>
        <dbReference type="PROSITE" id="PS50983"/>
    </source>
</evidence>
<dbReference type="PANTHER" id="PTHR30535:SF34">
    <property type="entry name" value="MOLYBDATE-BINDING PROTEIN MOLA"/>
    <property type="match status" value="1"/>
</dbReference>
<evidence type="ECO:0000313" key="6">
    <source>
        <dbReference type="EMBL" id="MFD2670302.1"/>
    </source>
</evidence>
<protein>
    <submittedName>
        <fullName evidence="6">ABC transporter substrate-binding protein</fullName>
    </submittedName>
</protein>
<dbReference type="Gene3D" id="3.40.50.1980">
    <property type="entry name" value="Nitrogenase molybdenum iron protein domain"/>
    <property type="match status" value="2"/>
</dbReference>
<evidence type="ECO:0000313" key="7">
    <source>
        <dbReference type="Proteomes" id="UP001597497"/>
    </source>
</evidence>
<gene>
    <name evidence="6" type="ORF">ACFSUC_01615</name>
</gene>
<proteinExistence type="inferred from homology"/>
<dbReference type="InterPro" id="IPR050902">
    <property type="entry name" value="ABC_Transporter_SBP"/>
</dbReference>
<dbReference type="Proteomes" id="UP001597497">
    <property type="component" value="Unassembled WGS sequence"/>
</dbReference>
<feature type="region of interest" description="Disordered" evidence="3">
    <location>
        <begin position="28"/>
        <end position="57"/>
    </location>
</feature>
<dbReference type="SUPFAM" id="SSF53807">
    <property type="entry name" value="Helical backbone' metal receptor"/>
    <property type="match status" value="1"/>
</dbReference>
<feature type="signal peptide" evidence="4">
    <location>
        <begin position="1"/>
        <end position="21"/>
    </location>
</feature>
<comment type="similarity">
    <text evidence="1">Belongs to the bacterial solute-binding protein 8 family.</text>
</comment>
<dbReference type="PANTHER" id="PTHR30535">
    <property type="entry name" value="VITAMIN B12-BINDING PROTEIN"/>
    <property type="match status" value="1"/>
</dbReference>